<dbReference type="InParanoid" id="G3JTV9"/>
<dbReference type="PANTHER" id="PTHR10221">
    <property type="entry name" value="TRANSCRIPTION INITIATION FACTOR TFIID SUBUNIT 6"/>
    <property type="match status" value="1"/>
</dbReference>
<keyword evidence="4" id="KW-0804">Transcription</keyword>
<dbReference type="InterPro" id="IPR004823">
    <property type="entry name" value="TAF_TATA-bd_Histone-like_dom"/>
</dbReference>
<dbReference type="GO" id="GO:0046695">
    <property type="term" value="C:SLIK (SAGA-like) complex"/>
    <property type="evidence" value="ECO:0007669"/>
    <property type="project" value="InterPro"/>
</dbReference>
<dbReference type="RefSeq" id="XP_006674446.1">
    <property type="nucleotide sequence ID" value="XM_006674383.1"/>
</dbReference>
<evidence type="ECO:0000256" key="2">
    <source>
        <dbReference type="ARBA" id="ARBA00007688"/>
    </source>
</evidence>
<dbReference type="Gene3D" id="1.25.40.770">
    <property type="entry name" value="TAF6, C-terminal HEAT repeat domain"/>
    <property type="match status" value="1"/>
</dbReference>
<evidence type="ECO:0000313" key="9">
    <source>
        <dbReference type="EMBL" id="EGX88113.1"/>
    </source>
</evidence>
<comment type="similarity">
    <text evidence="2">Belongs to the TAF6 family.</text>
</comment>
<dbReference type="GO" id="GO:0003713">
    <property type="term" value="F:transcription coactivator activity"/>
    <property type="evidence" value="ECO:0007669"/>
    <property type="project" value="TreeGrafter"/>
</dbReference>
<dbReference type="Gene3D" id="1.10.20.10">
    <property type="entry name" value="Histone, subunit A"/>
    <property type="match status" value="1"/>
</dbReference>
<evidence type="ECO:0000256" key="5">
    <source>
        <dbReference type="ARBA" id="ARBA00023242"/>
    </source>
</evidence>
<dbReference type="VEuPathDB" id="FungiDB:CCM_09249"/>
<comment type="subcellular location">
    <subcellularLocation>
        <location evidence="1">Nucleus</location>
    </subcellularLocation>
</comment>
<dbReference type="PANTHER" id="PTHR10221:SF9">
    <property type="entry name" value="TRANSCRIPTION INITIATION FACTOR TFIID SUBUNIT 6"/>
    <property type="match status" value="1"/>
</dbReference>
<dbReference type="GeneID" id="18171252"/>
<dbReference type="GO" id="GO:0005669">
    <property type="term" value="C:transcription factor TFIID complex"/>
    <property type="evidence" value="ECO:0007669"/>
    <property type="project" value="InterPro"/>
</dbReference>
<dbReference type="InterPro" id="IPR037796">
    <property type="entry name" value="TAF6"/>
</dbReference>
<dbReference type="KEGG" id="cmt:CCM_09249"/>
<dbReference type="CDD" id="cd08050">
    <property type="entry name" value="TAF6C"/>
    <property type="match status" value="1"/>
</dbReference>
<dbReference type="HOGENOM" id="CLU_021711_3_0_1"/>
<dbReference type="Proteomes" id="UP000001610">
    <property type="component" value="Unassembled WGS sequence"/>
</dbReference>
<evidence type="ECO:0000256" key="3">
    <source>
        <dbReference type="ARBA" id="ARBA00023015"/>
    </source>
</evidence>
<dbReference type="GO" id="GO:0051123">
    <property type="term" value="P:RNA polymerase II preinitiation complex assembly"/>
    <property type="evidence" value="ECO:0007669"/>
    <property type="project" value="TreeGrafter"/>
</dbReference>
<dbReference type="FunCoup" id="G3JTV9">
    <property type="interactions" value="979"/>
</dbReference>
<sequence length="470" mass="51541">MASEVPKLLWNSENIKDVAESVGIGALNEEATKALAQDVEYRVGQVIIESLRLMRAARRTTLTVNDVSLALRVLDAEPLYGYDSTRPLRFGEASMGPGQPLFYIDDEEVEFEKLINAPLPKVPRDMNFTARLTAEGTAHWLAIEGVQPSIPQNPTTAESRLQDLLPKGTGANPALSALAGNDNAPTNPSVKHIVSKELILYFDKIQAAILDENPDQEVVRLRQAALGSVRDDPGLHQLAPYFINFIMDRVTHQLDDTFTLKQMMELTNALIENKTLFLDPYASSLSAPVLTCLMARKLGTDDGVDAMKDQYELRQLAASLIGRMAHKYAASNSLLRPKLTRTCLRYFLDPTKPPAVLYGAVNGILQAGGPEAVRLLVLRNLKSFDSGILQPLKEKSEGSIEYEMLVQGLVQAVASLVTHADALILNDTASVTPAQLNELNEFIGPIVGSRIASSNNTRLIRTILEARSFE</sequence>
<organism evidence="9 10">
    <name type="scientific">Cordyceps militaris (strain CM01)</name>
    <name type="common">Caterpillar fungus</name>
    <dbReference type="NCBI Taxonomy" id="983644"/>
    <lineage>
        <taxon>Eukaryota</taxon>
        <taxon>Fungi</taxon>
        <taxon>Dikarya</taxon>
        <taxon>Ascomycota</taxon>
        <taxon>Pezizomycotina</taxon>
        <taxon>Sordariomycetes</taxon>
        <taxon>Hypocreomycetidae</taxon>
        <taxon>Hypocreales</taxon>
        <taxon>Cordycipitaceae</taxon>
        <taxon>Cordyceps</taxon>
    </lineage>
</organism>
<proteinExistence type="inferred from homology"/>
<evidence type="ECO:0000313" key="10">
    <source>
        <dbReference type="Proteomes" id="UP000001610"/>
    </source>
</evidence>
<gene>
    <name evidence="9" type="ORF">CCM_09249</name>
</gene>
<evidence type="ECO:0000259" key="8">
    <source>
        <dbReference type="SMART" id="SM00803"/>
    </source>
</evidence>
<evidence type="ECO:0000256" key="1">
    <source>
        <dbReference type="ARBA" id="ARBA00004123"/>
    </source>
</evidence>
<dbReference type="AlphaFoldDB" id="G3JTV9"/>
<dbReference type="GO" id="GO:0046982">
    <property type="term" value="F:protein heterodimerization activity"/>
    <property type="evidence" value="ECO:0007669"/>
    <property type="project" value="InterPro"/>
</dbReference>
<name>G3JTV9_CORMM</name>
<evidence type="ECO:0000256" key="4">
    <source>
        <dbReference type="ARBA" id="ARBA00023163"/>
    </source>
</evidence>
<dbReference type="GO" id="GO:0000124">
    <property type="term" value="C:SAGA complex"/>
    <property type="evidence" value="ECO:0007669"/>
    <property type="project" value="InterPro"/>
</dbReference>
<keyword evidence="9" id="KW-0648">Protein biosynthesis</keyword>
<dbReference type="OrthoDB" id="361039at2759"/>
<dbReference type="OMA" id="YFVQFIA"/>
<keyword evidence="5" id="KW-0539">Nucleus</keyword>
<dbReference type="GO" id="GO:0016251">
    <property type="term" value="F:RNA polymerase II general transcription initiation factor activity"/>
    <property type="evidence" value="ECO:0007669"/>
    <property type="project" value="InterPro"/>
</dbReference>
<dbReference type="InterPro" id="IPR011442">
    <property type="entry name" value="TAF6_C"/>
</dbReference>
<dbReference type="InterPro" id="IPR009072">
    <property type="entry name" value="Histone-fold"/>
</dbReference>
<accession>G3JTV9</accession>
<protein>
    <recommendedName>
        <fullName evidence="6">TBP-associated factor 6</fullName>
    </recommendedName>
    <alternativeName>
        <fullName evidence="7">Transcription initiation factor TFIID subunit 6</fullName>
    </alternativeName>
</protein>
<evidence type="ECO:0000256" key="6">
    <source>
        <dbReference type="ARBA" id="ARBA00076308"/>
    </source>
</evidence>
<dbReference type="CDD" id="cd22931">
    <property type="entry name" value="HFD_TAF6"/>
    <property type="match status" value="1"/>
</dbReference>
<dbReference type="SUPFAM" id="SSF47113">
    <property type="entry name" value="Histone-fold"/>
    <property type="match status" value="1"/>
</dbReference>
<dbReference type="Pfam" id="PF07571">
    <property type="entry name" value="TAF6_C"/>
    <property type="match status" value="1"/>
</dbReference>
<reference evidence="9 10" key="1">
    <citation type="journal article" date="2011" name="Genome Biol.">
        <title>Genome sequence of the insect pathogenic fungus Cordyceps militaris, a valued traditional Chinese medicine.</title>
        <authorList>
            <person name="Zheng P."/>
            <person name="Xia Y."/>
            <person name="Xiao G."/>
            <person name="Xiong C."/>
            <person name="Hu X."/>
            <person name="Zhang S."/>
            <person name="Zheng H."/>
            <person name="Huang Y."/>
            <person name="Zhou Y."/>
            <person name="Wang S."/>
            <person name="Zhao G.P."/>
            <person name="Liu X."/>
            <person name="St Leger R.J."/>
            <person name="Wang C."/>
        </authorList>
    </citation>
    <scope>NUCLEOTIDE SEQUENCE [LARGE SCALE GENOMIC DNA]</scope>
    <source>
        <strain evidence="9 10">CM01</strain>
    </source>
</reference>
<keyword evidence="3" id="KW-0805">Transcription regulation</keyword>
<keyword evidence="10" id="KW-1185">Reference proteome</keyword>
<dbReference type="InterPro" id="IPR046344">
    <property type="entry name" value="TAF6_C_sf"/>
</dbReference>
<dbReference type="EMBL" id="JH126406">
    <property type="protein sequence ID" value="EGX88113.1"/>
    <property type="molecule type" value="Genomic_DNA"/>
</dbReference>
<evidence type="ECO:0000256" key="7">
    <source>
        <dbReference type="ARBA" id="ARBA00093655"/>
    </source>
</evidence>
<dbReference type="eggNOG" id="KOG2549">
    <property type="taxonomic scope" value="Eukaryota"/>
</dbReference>
<dbReference type="STRING" id="983644.G3JTV9"/>
<dbReference type="SMART" id="SM00803">
    <property type="entry name" value="TAF"/>
    <property type="match status" value="1"/>
</dbReference>
<dbReference type="GO" id="GO:0006325">
    <property type="term" value="P:chromatin organization"/>
    <property type="evidence" value="ECO:0007669"/>
    <property type="project" value="UniProtKB-ARBA"/>
</dbReference>
<dbReference type="Pfam" id="PF02969">
    <property type="entry name" value="TAF"/>
    <property type="match status" value="1"/>
</dbReference>
<dbReference type="GO" id="GO:0003743">
    <property type="term" value="F:translation initiation factor activity"/>
    <property type="evidence" value="ECO:0007669"/>
    <property type="project" value="UniProtKB-KW"/>
</dbReference>
<dbReference type="FunFam" id="1.10.20.10:FF:000033">
    <property type="entry name" value="Transcription initiation factor TFIID complex subunit"/>
    <property type="match status" value="1"/>
</dbReference>
<keyword evidence="9" id="KW-0396">Initiation factor</keyword>
<feature type="domain" description="TATA box binding protein associated factor (TAF) histone-like fold" evidence="8">
    <location>
        <begin position="9"/>
        <end position="72"/>
    </location>
</feature>